<feature type="signal peptide" evidence="4">
    <location>
        <begin position="1"/>
        <end position="29"/>
    </location>
</feature>
<dbReference type="InterPro" id="IPR023827">
    <property type="entry name" value="Peptidase_S8_Asp-AS"/>
</dbReference>
<feature type="chain" id="PRO_5045336275" description="Peptidase S8/S53 domain-containing protein" evidence="4">
    <location>
        <begin position="30"/>
        <end position="229"/>
    </location>
</feature>
<dbReference type="InterPro" id="IPR036852">
    <property type="entry name" value="Peptidase_S8/S53_dom_sf"/>
</dbReference>
<gene>
    <name evidence="5" type="ORF">ACEU3E_31215</name>
</gene>
<evidence type="ECO:0000313" key="5">
    <source>
        <dbReference type="EMBL" id="MFB0846661.1"/>
    </source>
</evidence>
<proteinExistence type="inferred from homology"/>
<dbReference type="Proteomes" id="UP001575622">
    <property type="component" value="Unassembled WGS sequence"/>
</dbReference>
<reference evidence="5 6" key="1">
    <citation type="submission" date="2024-09" db="EMBL/GenBank/DDBJ databases">
        <authorList>
            <person name="Makale K.P.P."/>
            <person name="Makhzoum A."/>
            <person name="Rantong G."/>
            <person name="Rahube T.O."/>
        </authorList>
    </citation>
    <scope>NUCLEOTIDE SEQUENCE [LARGE SCALE GENOMIC DNA]</scope>
    <source>
        <strain evidence="5 6">KM_D13</strain>
    </source>
</reference>
<accession>A0ABV4VAH8</accession>
<evidence type="ECO:0000256" key="4">
    <source>
        <dbReference type="SAM" id="SignalP"/>
    </source>
</evidence>
<keyword evidence="6" id="KW-1185">Reference proteome</keyword>
<name>A0ABV4VAH8_9BACL</name>
<organism evidence="5 6">
    <name type="scientific">Paenibacillus oleatilyticus</name>
    <dbReference type="NCBI Taxonomy" id="2594886"/>
    <lineage>
        <taxon>Bacteria</taxon>
        <taxon>Bacillati</taxon>
        <taxon>Bacillota</taxon>
        <taxon>Bacilli</taxon>
        <taxon>Bacillales</taxon>
        <taxon>Paenibacillaceae</taxon>
        <taxon>Paenibacillus</taxon>
    </lineage>
</organism>
<keyword evidence="2" id="KW-0378">Hydrolase</keyword>
<dbReference type="SUPFAM" id="SSF52743">
    <property type="entry name" value="Subtilisin-like"/>
    <property type="match status" value="1"/>
</dbReference>
<evidence type="ECO:0000256" key="1">
    <source>
        <dbReference type="ARBA" id="ARBA00011073"/>
    </source>
</evidence>
<evidence type="ECO:0008006" key="7">
    <source>
        <dbReference type="Google" id="ProtNLM"/>
    </source>
</evidence>
<dbReference type="EMBL" id="JBHDLN010000024">
    <property type="protein sequence ID" value="MFB0846661.1"/>
    <property type="molecule type" value="Genomic_DNA"/>
</dbReference>
<comment type="caution">
    <text evidence="3">Lacks conserved residue(s) required for the propagation of feature annotation.</text>
</comment>
<sequence length="229" mass="24537">MKKRWLHVTLATAMLLSPFLGWSSGKVQAAEGNLDARSSSPPFSMASSLTTQPGNVVSGKVWVKYKEPARSEGSAGLLAAADSDSFVEMPLAPGENVLSAVERYKQDPAVAAAEPEYLLQYADPAVMEVPGQIAGRGGSPTVTSSIYQPNDPFYVSGSQWGFSVTEMTYAWERVQDRTSIRIAIVDSGVNPNHPDLAGSLEAGYNALTKASLLSTIRDTVRWSPESPQL</sequence>
<evidence type="ECO:0000256" key="2">
    <source>
        <dbReference type="ARBA" id="ARBA00022801"/>
    </source>
</evidence>
<dbReference type="Gene3D" id="3.40.50.200">
    <property type="entry name" value="Peptidase S8/S53 domain"/>
    <property type="match status" value="1"/>
</dbReference>
<comment type="similarity">
    <text evidence="1 3">Belongs to the peptidase S8 family.</text>
</comment>
<dbReference type="PROSITE" id="PS00136">
    <property type="entry name" value="SUBTILASE_ASP"/>
    <property type="match status" value="1"/>
</dbReference>
<comment type="caution">
    <text evidence="5">The sequence shown here is derived from an EMBL/GenBank/DDBJ whole genome shotgun (WGS) entry which is preliminary data.</text>
</comment>
<dbReference type="PROSITE" id="PS51892">
    <property type="entry name" value="SUBTILASE"/>
    <property type="match status" value="1"/>
</dbReference>
<dbReference type="RefSeq" id="WP_373956609.1">
    <property type="nucleotide sequence ID" value="NZ_JBHDLN010000024.1"/>
</dbReference>
<protein>
    <recommendedName>
        <fullName evidence="7">Peptidase S8/S53 domain-containing protein</fullName>
    </recommendedName>
</protein>
<evidence type="ECO:0000256" key="3">
    <source>
        <dbReference type="PROSITE-ProRule" id="PRU01240"/>
    </source>
</evidence>
<keyword evidence="4" id="KW-0732">Signal</keyword>
<evidence type="ECO:0000313" key="6">
    <source>
        <dbReference type="Proteomes" id="UP001575622"/>
    </source>
</evidence>